<dbReference type="Proteomes" id="UP000236497">
    <property type="component" value="Unassembled WGS sequence"/>
</dbReference>
<reference evidence="5 6" key="1">
    <citation type="submission" date="2015-06" db="EMBL/GenBank/DDBJ databases">
        <authorList>
            <person name="Wibberg Daniel"/>
        </authorList>
    </citation>
    <scope>NUCLEOTIDE SEQUENCE [LARGE SCALE GENOMIC DNA]</scope>
    <source>
        <strain evidence="5 6">T3/55T</strain>
    </source>
</reference>
<organism evidence="5 6">
    <name type="scientific">Herbinix hemicellulosilytica</name>
    <dbReference type="NCBI Taxonomy" id="1564487"/>
    <lineage>
        <taxon>Bacteria</taxon>
        <taxon>Bacillati</taxon>
        <taxon>Bacillota</taxon>
        <taxon>Clostridia</taxon>
        <taxon>Lachnospirales</taxon>
        <taxon>Lachnospiraceae</taxon>
        <taxon>Herbinix</taxon>
    </lineage>
</organism>
<evidence type="ECO:0000259" key="4">
    <source>
        <dbReference type="Pfam" id="PF13407"/>
    </source>
</evidence>
<dbReference type="PANTHER" id="PTHR46847:SF1">
    <property type="entry name" value="D-ALLOSE-BINDING PERIPLASMIC PROTEIN-RELATED"/>
    <property type="match status" value="1"/>
</dbReference>
<dbReference type="PROSITE" id="PS51257">
    <property type="entry name" value="PROKAR_LIPOPROTEIN"/>
    <property type="match status" value="1"/>
</dbReference>
<dbReference type="EMBL" id="CVTD020000010">
    <property type="protein sequence ID" value="CRZ34073.1"/>
    <property type="molecule type" value="Genomic_DNA"/>
</dbReference>
<accession>A0A0H5SUU4</accession>
<keyword evidence="3" id="KW-0732">Signal</keyword>
<name>A0A0H5SUU4_HERHM</name>
<dbReference type="RefSeq" id="WP_103202188.1">
    <property type="nucleotide sequence ID" value="NZ_CVTD020000010.1"/>
</dbReference>
<evidence type="ECO:0000313" key="6">
    <source>
        <dbReference type="Proteomes" id="UP000236497"/>
    </source>
</evidence>
<comment type="subcellular location">
    <subcellularLocation>
        <location evidence="1">Cell envelope</location>
    </subcellularLocation>
</comment>
<dbReference type="InterPro" id="IPR025997">
    <property type="entry name" value="SBP_2_dom"/>
</dbReference>
<proteinExistence type="inferred from homology"/>
<dbReference type="CDD" id="cd19971">
    <property type="entry name" value="PBP1_ABC_sugar_binding-like"/>
    <property type="match status" value="1"/>
</dbReference>
<dbReference type="OrthoDB" id="9814427at2"/>
<dbReference type="AlphaFoldDB" id="A0A0H5SUU4"/>
<dbReference type="GO" id="GO:0030313">
    <property type="term" value="C:cell envelope"/>
    <property type="evidence" value="ECO:0007669"/>
    <property type="project" value="UniProtKB-SubCell"/>
</dbReference>
<dbReference type="PANTHER" id="PTHR46847">
    <property type="entry name" value="D-ALLOSE-BINDING PERIPLASMIC PROTEIN-RELATED"/>
    <property type="match status" value="1"/>
</dbReference>
<dbReference type="InterPro" id="IPR028082">
    <property type="entry name" value="Peripla_BP_I"/>
</dbReference>
<feature type="domain" description="Periplasmic binding protein" evidence="4">
    <location>
        <begin position="50"/>
        <end position="298"/>
    </location>
</feature>
<evidence type="ECO:0000313" key="5">
    <source>
        <dbReference type="EMBL" id="CRZ34073.1"/>
    </source>
</evidence>
<keyword evidence="6" id="KW-1185">Reference proteome</keyword>
<gene>
    <name evidence="5" type="ORF">HHT355_0870</name>
</gene>
<evidence type="ECO:0000256" key="1">
    <source>
        <dbReference type="ARBA" id="ARBA00004196"/>
    </source>
</evidence>
<dbReference type="SUPFAM" id="SSF53822">
    <property type="entry name" value="Periplasmic binding protein-like I"/>
    <property type="match status" value="1"/>
</dbReference>
<evidence type="ECO:0000256" key="2">
    <source>
        <dbReference type="ARBA" id="ARBA00007639"/>
    </source>
</evidence>
<dbReference type="Pfam" id="PF13407">
    <property type="entry name" value="Peripla_BP_4"/>
    <property type="match status" value="1"/>
</dbReference>
<protein>
    <recommendedName>
        <fullName evidence="4">Periplasmic binding protein domain-containing protein</fullName>
    </recommendedName>
</protein>
<dbReference type="GO" id="GO:0030246">
    <property type="term" value="F:carbohydrate binding"/>
    <property type="evidence" value="ECO:0007669"/>
    <property type="project" value="UniProtKB-ARBA"/>
</dbReference>
<comment type="similarity">
    <text evidence="2">Belongs to the bacterial solute-binding protein 2 family.</text>
</comment>
<evidence type="ECO:0000256" key="3">
    <source>
        <dbReference type="ARBA" id="ARBA00022729"/>
    </source>
</evidence>
<dbReference type="Gene3D" id="3.40.50.2300">
    <property type="match status" value="2"/>
</dbReference>
<sequence>MIKLSKKRIKFLILTKFILVLVLLLVGCSILKNVLNFPDKKPRKFGATYMTMNNPYFEILNDGIKEVIEANGDILITRDPAQDQQKQNEQIYEMIEEGVAAIFLNPVDWIEVEPALIACKKANIPVFNVDTNVYHTEHVVSIIASDNYNAGVQCAKDMMSKLPKADIVILDQPIINSINLRIQGFIDTIKGNDNYRVVIQRAAGGELEVAMDVMNDILDAGIAFDVVMGGNDPTAIGAIAALESRHMNKKVLIYGVDGSPDGKMMIKEGYLEGTSAQQPSEIGRISAQVAYDYLSGKEVDKNIVVPVTLITRENLDEFTIDGWQ</sequence>